<feature type="domain" description="ABC transporter" evidence="4">
    <location>
        <begin position="19"/>
        <end position="103"/>
    </location>
</feature>
<keyword evidence="5" id="KW-0067">ATP-binding</keyword>
<evidence type="ECO:0000256" key="3">
    <source>
        <dbReference type="SAM" id="MobiDB-lite"/>
    </source>
</evidence>
<dbReference type="Proteomes" id="UP001589776">
    <property type="component" value="Unassembled WGS sequence"/>
</dbReference>
<protein>
    <submittedName>
        <fullName evidence="5">ATP-binding cassette domain-containing protein</fullName>
    </submittedName>
</protein>
<feature type="region of interest" description="Disordered" evidence="3">
    <location>
        <begin position="110"/>
        <end position="153"/>
    </location>
</feature>
<dbReference type="Gene3D" id="3.40.50.300">
    <property type="entry name" value="P-loop containing nucleotide triphosphate hydrolases"/>
    <property type="match status" value="1"/>
</dbReference>
<organism evidence="5 6">
    <name type="scientific">Paenibacillus chartarius</name>
    <dbReference type="NCBI Taxonomy" id="747481"/>
    <lineage>
        <taxon>Bacteria</taxon>
        <taxon>Bacillati</taxon>
        <taxon>Bacillota</taxon>
        <taxon>Bacilli</taxon>
        <taxon>Bacillales</taxon>
        <taxon>Paenibacillaceae</taxon>
        <taxon>Paenibacillus</taxon>
    </lineage>
</organism>
<accession>A0ABV6DEF7</accession>
<reference evidence="5 6" key="1">
    <citation type="submission" date="2024-09" db="EMBL/GenBank/DDBJ databases">
        <authorList>
            <person name="Sun Q."/>
            <person name="Mori K."/>
        </authorList>
    </citation>
    <scope>NUCLEOTIDE SEQUENCE [LARGE SCALE GENOMIC DNA]</scope>
    <source>
        <strain evidence="5 6">CCM 7759</strain>
    </source>
</reference>
<dbReference type="SUPFAM" id="SSF52540">
    <property type="entry name" value="P-loop containing nucleoside triphosphate hydrolases"/>
    <property type="match status" value="1"/>
</dbReference>
<name>A0ABV6DEF7_9BACL</name>
<dbReference type="RefSeq" id="WP_377467725.1">
    <property type="nucleotide sequence ID" value="NZ_JBHLWN010000008.1"/>
</dbReference>
<keyword evidence="2" id="KW-0813">Transport</keyword>
<gene>
    <name evidence="5" type="ORF">ACFFK0_00990</name>
</gene>
<dbReference type="EMBL" id="JBHLWN010000008">
    <property type="protein sequence ID" value="MFC0211032.1"/>
    <property type="molecule type" value="Genomic_DNA"/>
</dbReference>
<keyword evidence="6" id="KW-1185">Reference proteome</keyword>
<keyword evidence="5" id="KW-0547">Nucleotide-binding</keyword>
<dbReference type="InterPro" id="IPR003439">
    <property type="entry name" value="ABC_transporter-like_ATP-bd"/>
</dbReference>
<evidence type="ECO:0000313" key="6">
    <source>
        <dbReference type="Proteomes" id="UP001589776"/>
    </source>
</evidence>
<sequence>MTAIEVHGLTKQFGSFAAVKGVSFDVKQGEIFGFLGKNGAGKSTTIHMLTGIVRPTAGNYHILVYPHTRLREIQRRIGVMPDAANYYYDLSAIGHMMFFAQLKKCREPTSGLDPESAADIHSPHSKLESAREDDLSHLPQPSRSGTAMYPNLHNGKWQNQQARYYR</sequence>
<feature type="compositionally biased region" description="Basic and acidic residues" evidence="3">
    <location>
        <begin position="121"/>
        <end position="136"/>
    </location>
</feature>
<proteinExistence type="inferred from homology"/>
<comment type="similarity">
    <text evidence="1">Belongs to the ABC transporter superfamily.</text>
</comment>
<evidence type="ECO:0000259" key="4">
    <source>
        <dbReference type="Pfam" id="PF00005"/>
    </source>
</evidence>
<dbReference type="InterPro" id="IPR027417">
    <property type="entry name" value="P-loop_NTPase"/>
</dbReference>
<evidence type="ECO:0000256" key="2">
    <source>
        <dbReference type="ARBA" id="ARBA00022448"/>
    </source>
</evidence>
<evidence type="ECO:0000313" key="5">
    <source>
        <dbReference type="EMBL" id="MFC0211032.1"/>
    </source>
</evidence>
<dbReference type="PANTHER" id="PTHR43335:SF4">
    <property type="entry name" value="ABC TRANSPORTER, ATP-BINDING PROTEIN"/>
    <property type="match status" value="1"/>
</dbReference>
<dbReference type="PANTHER" id="PTHR43335">
    <property type="entry name" value="ABC TRANSPORTER, ATP-BINDING PROTEIN"/>
    <property type="match status" value="1"/>
</dbReference>
<dbReference type="CDD" id="cd03230">
    <property type="entry name" value="ABC_DR_subfamily_A"/>
    <property type="match status" value="1"/>
</dbReference>
<evidence type="ECO:0000256" key="1">
    <source>
        <dbReference type="ARBA" id="ARBA00005417"/>
    </source>
</evidence>
<dbReference type="Pfam" id="PF00005">
    <property type="entry name" value="ABC_tran"/>
    <property type="match status" value="1"/>
</dbReference>
<dbReference type="GO" id="GO:0005524">
    <property type="term" value="F:ATP binding"/>
    <property type="evidence" value="ECO:0007669"/>
    <property type="project" value="UniProtKB-KW"/>
</dbReference>
<comment type="caution">
    <text evidence="5">The sequence shown here is derived from an EMBL/GenBank/DDBJ whole genome shotgun (WGS) entry which is preliminary data.</text>
</comment>